<evidence type="ECO:0000313" key="1">
    <source>
        <dbReference type="EMBL" id="KYQ53730.1"/>
    </source>
</evidence>
<keyword evidence="2" id="KW-1185">Reference proteome</keyword>
<gene>
    <name evidence="1" type="ORF">ALC60_07354</name>
</gene>
<dbReference type="Proteomes" id="UP000075809">
    <property type="component" value="Unassembled WGS sequence"/>
</dbReference>
<reference evidence="1 2" key="1">
    <citation type="submission" date="2015-09" db="EMBL/GenBank/DDBJ databases">
        <title>Trachymyrmex zeteki WGS genome.</title>
        <authorList>
            <person name="Nygaard S."/>
            <person name="Hu H."/>
            <person name="Boomsma J."/>
            <person name="Zhang G."/>
        </authorList>
    </citation>
    <scope>NUCLEOTIDE SEQUENCE [LARGE SCALE GENOMIC DNA]</scope>
    <source>
        <strain evidence="1">Tzet28-1</strain>
        <tissue evidence="1">Whole body</tissue>
    </source>
</reference>
<name>A0A151X050_9HYME</name>
<dbReference type="EMBL" id="KQ982622">
    <property type="protein sequence ID" value="KYQ53730.1"/>
    <property type="molecule type" value="Genomic_DNA"/>
</dbReference>
<evidence type="ECO:0000313" key="2">
    <source>
        <dbReference type="Proteomes" id="UP000075809"/>
    </source>
</evidence>
<dbReference type="AlphaFoldDB" id="A0A151X050"/>
<proteinExistence type="predicted"/>
<sequence>MNDYSIQLTHSSLYYNCTAWTCKGTIRTRSLKEISQSGKGDKPRQIFSR</sequence>
<organism evidence="1 2">
    <name type="scientific">Mycetomoellerius zeteki</name>
    <dbReference type="NCBI Taxonomy" id="64791"/>
    <lineage>
        <taxon>Eukaryota</taxon>
        <taxon>Metazoa</taxon>
        <taxon>Ecdysozoa</taxon>
        <taxon>Arthropoda</taxon>
        <taxon>Hexapoda</taxon>
        <taxon>Insecta</taxon>
        <taxon>Pterygota</taxon>
        <taxon>Neoptera</taxon>
        <taxon>Endopterygota</taxon>
        <taxon>Hymenoptera</taxon>
        <taxon>Apocrita</taxon>
        <taxon>Aculeata</taxon>
        <taxon>Formicoidea</taxon>
        <taxon>Formicidae</taxon>
        <taxon>Myrmicinae</taxon>
        <taxon>Mycetomoellerius</taxon>
    </lineage>
</organism>
<accession>A0A151X050</accession>
<protein>
    <submittedName>
        <fullName evidence="1">Uncharacterized protein</fullName>
    </submittedName>
</protein>